<dbReference type="OrthoDB" id="127107at2"/>
<evidence type="ECO:0000256" key="1">
    <source>
        <dbReference type="ARBA" id="ARBA00022617"/>
    </source>
</evidence>
<dbReference type="EMBL" id="CP036427">
    <property type="protein sequence ID" value="QDV39080.1"/>
    <property type="molecule type" value="Genomic_DNA"/>
</dbReference>
<dbReference type="Pfam" id="PF13385">
    <property type="entry name" value="Laminin_G_3"/>
    <property type="match status" value="1"/>
</dbReference>
<evidence type="ECO:0000256" key="5">
    <source>
        <dbReference type="ARBA" id="ARBA00023157"/>
    </source>
</evidence>
<keyword evidence="3" id="KW-0732">Signal</keyword>
<dbReference type="GO" id="GO:0046872">
    <property type="term" value="F:metal ion binding"/>
    <property type="evidence" value="ECO:0007669"/>
    <property type="project" value="UniProtKB-KW"/>
</dbReference>
<evidence type="ECO:0000313" key="10">
    <source>
        <dbReference type="EMBL" id="QDV39080.1"/>
    </source>
</evidence>
<reference evidence="10 11" key="1">
    <citation type="submission" date="2019-02" db="EMBL/GenBank/DDBJ databases">
        <title>Deep-cultivation of Planctomycetes and their phenomic and genomic characterization uncovers novel biology.</title>
        <authorList>
            <person name="Wiegand S."/>
            <person name="Jogler M."/>
            <person name="Boedeker C."/>
            <person name="Pinto D."/>
            <person name="Vollmers J."/>
            <person name="Rivas-Marin E."/>
            <person name="Kohn T."/>
            <person name="Peeters S.H."/>
            <person name="Heuer A."/>
            <person name="Rast P."/>
            <person name="Oberbeckmann S."/>
            <person name="Bunk B."/>
            <person name="Jeske O."/>
            <person name="Meyerdierks A."/>
            <person name="Storesund J.E."/>
            <person name="Kallscheuer N."/>
            <person name="Luecker S."/>
            <person name="Lage O.M."/>
            <person name="Pohl T."/>
            <person name="Merkel B.J."/>
            <person name="Hornburger P."/>
            <person name="Mueller R.-W."/>
            <person name="Bruemmer F."/>
            <person name="Labrenz M."/>
            <person name="Spormann A.M."/>
            <person name="Op den Camp H."/>
            <person name="Overmann J."/>
            <person name="Amann R."/>
            <person name="Jetten M.S.M."/>
            <person name="Mascher T."/>
            <person name="Medema M.H."/>
            <person name="Devos D.P."/>
            <person name="Kaster A.-K."/>
            <person name="Ovreas L."/>
            <person name="Rohde M."/>
            <person name="Galperin M.Y."/>
            <person name="Jogler C."/>
        </authorList>
    </citation>
    <scope>NUCLEOTIDE SEQUENCE [LARGE SCALE GENOMIC DNA]</scope>
    <source>
        <strain evidence="10 11">ElP</strain>
        <plasmid evidence="11">pelp_1</plasmid>
    </source>
</reference>
<evidence type="ECO:0000256" key="8">
    <source>
        <dbReference type="SAM" id="MobiDB-lite"/>
    </source>
</evidence>
<keyword evidence="11" id="KW-1185">Reference proteome</keyword>
<dbReference type="InterPro" id="IPR036909">
    <property type="entry name" value="Cyt_c-like_dom_sf"/>
</dbReference>
<name>A0A518HE11_9BACT</name>
<dbReference type="InterPro" id="IPR006558">
    <property type="entry name" value="LamG-like"/>
</dbReference>
<keyword evidence="7" id="KW-0175">Coiled coil</keyword>
<evidence type="ECO:0000256" key="4">
    <source>
        <dbReference type="ARBA" id="ARBA00023004"/>
    </source>
</evidence>
<keyword evidence="4 6" id="KW-0408">Iron</keyword>
<feature type="region of interest" description="Disordered" evidence="8">
    <location>
        <begin position="449"/>
        <end position="471"/>
    </location>
</feature>
<feature type="region of interest" description="Disordered" evidence="8">
    <location>
        <begin position="882"/>
        <end position="904"/>
    </location>
</feature>
<dbReference type="InterPro" id="IPR013320">
    <property type="entry name" value="ConA-like_dom_sf"/>
</dbReference>
<dbReference type="Pfam" id="PF07635">
    <property type="entry name" value="PSCyt1"/>
    <property type="match status" value="1"/>
</dbReference>
<geneLocation type="plasmid" evidence="11">
    <name>pelp_1</name>
</geneLocation>
<dbReference type="GO" id="GO:0020037">
    <property type="term" value="F:heme binding"/>
    <property type="evidence" value="ECO:0007669"/>
    <property type="project" value="InterPro"/>
</dbReference>
<dbReference type="InterPro" id="IPR011444">
    <property type="entry name" value="DUF1549"/>
</dbReference>
<keyword evidence="2 6" id="KW-0479">Metal-binding</keyword>
<dbReference type="Pfam" id="PF07583">
    <property type="entry name" value="PSCyt2"/>
    <property type="match status" value="1"/>
</dbReference>
<keyword evidence="10" id="KW-0614">Plasmid</keyword>
<evidence type="ECO:0000259" key="9">
    <source>
        <dbReference type="PROSITE" id="PS51007"/>
    </source>
</evidence>
<dbReference type="PANTHER" id="PTHR35889:SF3">
    <property type="entry name" value="F-BOX DOMAIN-CONTAINING PROTEIN"/>
    <property type="match status" value="1"/>
</dbReference>
<accession>A0A518HE11</accession>
<dbReference type="InterPro" id="IPR022655">
    <property type="entry name" value="DUF1553"/>
</dbReference>
<proteinExistence type="predicted"/>
<dbReference type="InterPro" id="IPR009056">
    <property type="entry name" value="Cyt_c-like_dom"/>
</dbReference>
<dbReference type="Pfam" id="PF07587">
    <property type="entry name" value="PSD1"/>
    <property type="match status" value="1"/>
</dbReference>
<dbReference type="SUPFAM" id="SSF49899">
    <property type="entry name" value="Concanavalin A-like lectins/glucanases"/>
    <property type="match status" value="1"/>
</dbReference>
<dbReference type="AlphaFoldDB" id="A0A518HE11"/>
<dbReference type="GO" id="GO:0009055">
    <property type="term" value="F:electron transfer activity"/>
    <property type="evidence" value="ECO:0007669"/>
    <property type="project" value="InterPro"/>
</dbReference>
<feature type="domain" description="Cytochrome c" evidence="9">
    <location>
        <begin position="23"/>
        <end position="128"/>
    </location>
</feature>
<dbReference type="Proteomes" id="UP000317835">
    <property type="component" value="Plasmid pElP_1"/>
</dbReference>
<dbReference type="PANTHER" id="PTHR35889">
    <property type="entry name" value="CYCLOINULO-OLIGOSACCHARIDE FRUCTANOTRANSFERASE-RELATED"/>
    <property type="match status" value="1"/>
</dbReference>
<sequence>MIRTPRRSIPALLILALAAIRPGDARSGEDRVDFRSQIRPILSDACFHCHGPDAGHREAGLRLDVPEGAFGETASGALPVVPGEPDESELVWRITADDEFSVMPPPDSGRSLTREQIDLLTRWVEQGADWERHWSFSPIADEVALPGVGDESWPTNPIDRFVLARLEAEGLRPSPEASRERLIRRVTLDLTGLPPTVEEIDAFLGDCRPDAYERLVDRLLASPRFGEHRAVGWLDLARYADTYGYQADVYRAVWPWRDWVVRAFNENLPYDEFVTRQLAGDLLPDASPDSNLATAFNRLHRMTNEGGSIEEEFRLEYVADRTDTFGTAFLGLTLGCARCHDHKYDPISQRNYYELSSFFDDIDESGLYSHFTDATPSPTLMLYEGDEERRIRELEGRIRTAEAELDAFAEARRDAFDAWVSETSRAPTMTGLIGDFPLDAPEGDAVPNRADPGRPGKLLEGPEAAPGKVGGGIRLDGEDSIVLPMGNFTRDEPFSVALWAKTPDAKDRAVIFHRSRAWTDAGSRGYQLLIEDGRLGASLVHFWPGNAIGIRAVDPMPLGEWVHVAVTYDGSSRADGLTLFVDGKPAEVETVRDHLFKDITGGGGDELTFGQRFRDRGFKGGSVDELKVFDRELTPIEVEQLSGGEALASALASTGDHRSEYLREQLFSYYLANHDDGYRERLDALEALRKQRSAIVEAVPEIMVMREMAEARPTFLLERGAYDAKGDRVDSDTPESLPPFPDGLPRDRLGLARWLTDPEHPLTARVAVNRFWGVLFGRGLVATPEDFGNQGASPSHPGLLDWLARSFVDSGWDVKRLFRQVVLSSTYRQDSDASSSIREADPENRLLARGPGRRLRAEAIRDAALSASGLLVETIGGPPVKPYQPPGIWEENSGQKYERDPGPGSRRRSLYTYWKRTAPPPSMITLDASGREVCTVDRPTTATPLQALLLLNDPQYVEAARALASRSWHARDSIEGQISHAFRSLLGRAPSPAELDVLLDLFEEQREEFRSGRADPGAYLSIGDEPPDPSIDPVDQAAFAVLVQALFNHDETQMKR</sequence>
<protein>
    <submittedName>
        <fullName evidence="10">Planctomycete cytochrome C</fullName>
    </submittedName>
</protein>
<feature type="coiled-coil region" evidence="7">
    <location>
        <begin position="384"/>
        <end position="411"/>
    </location>
</feature>
<evidence type="ECO:0000256" key="2">
    <source>
        <dbReference type="ARBA" id="ARBA00022723"/>
    </source>
</evidence>
<dbReference type="Gene3D" id="2.60.120.200">
    <property type="match status" value="1"/>
</dbReference>
<dbReference type="KEGG" id="tpla:ElP_70430"/>
<dbReference type="InterPro" id="IPR011429">
    <property type="entry name" value="Cyt_c_Planctomycete-type"/>
</dbReference>
<keyword evidence="5" id="KW-1015">Disulfide bond</keyword>
<evidence type="ECO:0000256" key="3">
    <source>
        <dbReference type="ARBA" id="ARBA00022729"/>
    </source>
</evidence>
<evidence type="ECO:0000256" key="7">
    <source>
        <dbReference type="SAM" id="Coils"/>
    </source>
</evidence>
<evidence type="ECO:0000313" key="11">
    <source>
        <dbReference type="Proteomes" id="UP000317835"/>
    </source>
</evidence>
<gene>
    <name evidence="10" type="ORF">ElP_70430</name>
</gene>
<dbReference type="SUPFAM" id="SSF46626">
    <property type="entry name" value="Cytochrome c"/>
    <property type="match status" value="1"/>
</dbReference>
<evidence type="ECO:0000256" key="6">
    <source>
        <dbReference type="PROSITE-ProRule" id="PRU00433"/>
    </source>
</evidence>
<dbReference type="SMART" id="SM00560">
    <property type="entry name" value="LamGL"/>
    <property type="match status" value="1"/>
</dbReference>
<dbReference type="RefSeq" id="WP_145279210.1">
    <property type="nucleotide sequence ID" value="NZ_CP036427.1"/>
</dbReference>
<keyword evidence="1 6" id="KW-0349">Heme</keyword>
<dbReference type="PROSITE" id="PS51007">
    <property type="entry name" value="CYTC"/>
    <property type="match status" value="1"/>
</dbReference>
<organism evidence="10 11">
    <name type="scientific">Tautonia plasticadhaerens</name>
    <dbReference type="NCBI Taxonomy" id="2527974"/>
    <lineage>
        <taxon>Bacteria</taxon>
        <taxon>Pseudomonadati</taxon>
        <taxon>Planctomycetota</taxon>
        <taxon>Planctomycetia</taxon>
        <taxon>Isosphaerales</taxon>
        <taxon>Isosphaeraceae</taxon>
        <taxon>Tautonia</taxon>
    </lineage>
</organism>